<dbReference type="Proteomes" id="UP000777303">
    <property type="component" value="Unassembled WGS sequence"/>
</dbReference>
<accession>A0A948X3J7</accession>
<reference evidence="2" key="2">
    <citation type="submission" date="2021-04" db="EMBL/GenBank/DDBJ databases">
        <authorList>
            <person name="Gilroy R."/>
        </authorList>
    </citation>
    <scope>NUCLEOTIDE SEQUENCE</scope>
    <source>
        <strain evidence="2">F6-6636</strain>
    </source>
</reference>
<feature type="transmembrane region" description="Helical" evidence="1">
    <location>
        <begin position="12"/>
        <end position="34"/>
    </location>
</feature>
<dbReference type="Pfam" id="PF17255">
    <property type="entry name" value="EbsA"/>
    <property type="match status" value="1"/>
</dbReference>
<feature type="transmembrane region" description="Helical" evidence="1">
    <location>
        <begin position="40"/>
        <end position="60"/>
    </location>
</feature>
<dbReference type="AlphaFoldDB" id="A0A948X3J7"/>
<evidence type="ECO:0000313" key="2">
    <source>
        <dbReference type="EMBL" id="MBU3852015.1"/>
    </source>
</evidence>
<sequence length="136" mass="16263">MQKETRYFYQPQPIYTLIFWSWNVVLLSLVFIIQLEQFKLNWYTPVIAIIYIAFTLTWLIKMHINVSAEHITIYRFAHHQIVFPLHDITIDKQGKWKLIIHTHSLDFGDMTLLLFPKYRDRLCAQLINKGVGQDAI</sequence>
<keyword evidence="1" id="KW-0812">Transmembrane</keyword>
<proteinExistence type="predicted"/>
<dbReference type="EMBL" id="JAHLFS010000059">
    <property type="protein sequence ID" value="MBU3852015.1"/>
    <property type="molecule type" value="Genomic_DNA"/>
</dbReference>
<evidence type="ECO:0000256" key="1">
    <source>
        <dbReference type="SAM" id="Phobius"/>
    </source>
</evidence>
<evidence type="ECO:0000313" key="3">
    <source>
        <dbReference type="Proteomes" id="UP000777303"/>
    </source>
</evidence>
<protein>
    <submittedName>
        <fullName evidence="2">EbsA family protein</fullName>
    </submittedName>
</protein>
<comment type="caution">
    <text evidence="2">The sequence shown here is derived from an EMBL/GenBank/DDBJ whole genome shotgun (WGS) entry which is preliminary data.</text>
</comment>
<dbReference type="InterPro" id="IPR020215">
    <property type="entry name" value="EbsA-like"/>
</dbReference>
<name>A0A948X3J7_9LACO</name>
<reference evidence="2" key="1">
    <citation type="journal article" date="2021" name="PeerJ">
        <title>Extensive microbial diversity within the chicken gut microbiome revealed by metagenomics and culture.</title>
        <authorList>
            <person name="Gilroy R."/>
            <person name="Ravi A."/>
            <person name="Getino M."/>
            <person name="Pursley I."/>
            <person name="Horton D.L."/>
            <person name="Alikhan N.F."/>
            <person name="Baker D."/>
            <person name="Gharbi K."/>
            <person name="Hall N."/>
            <person name="Watson M."/>
            <person name="Adriaenssens E.M."/>
            <person name="Foster-Nyarko E."/>
            <person name="Jarju S."/>
            <person name="Secka A."/>
            <person name="Antonio M."/>
            <person name="Oren A."/>
            <person name="Chaudhuri R.R."/>
            <person name="La Ragione R."/>
            <person name="Hildebrand F."/>
            <person name="Pallen M.J."/>
        </authorList>
    </citation>
    <scope>NUCLEOTIDE SEQUENCE</scope>
    <source>
        <strain evidence="2">F6-6636</strain>
    </source>
</reference>
<gene>
    <name evidence="2" type="ORF">H9901_04885</name>
</gene>
<organism evidence="2 3">
    <name type="scientific">Candidatus Paralactobacillus gallistercoris</name>
    <dbReference type="NCBI Taxonomy" id="2838724"/>
    <lineage>
        <taxon>Bacteria</taxon>
        <taxon>Bacillati</taxon>
        <taxon>Bacillota</taxon>
        <taxon>Bacilli</taxon>
        <taxon>Lactobacillales</taxon>
        <taxon>Lactobacillaceae</taxon>
        <taxon>Lactobacillus</taxon>
    </lineage>
</organism>
<keyword evidence="1" id="KW-1133">Transmembrane helix</keyword>
<keyword evidence="1" id="KW-0472">Membrane</keyword>